<dbReference type="FunFam" id="3.30.160.60:FF:000737">
    <property type="entry name" value="Zinc finger protein 565"/>
    <property type="match status" value="1"/>
</dbReference>
<dbReference type="GO" id="GO:0005737">
    <property type="term" value="C:cytoplasm"/>
    <property type="evidence" value="ECO:0007669"/>
    <property type="project" value="UniProtKB-SubCell"/>
</dbReference>
<gene>
    <name evidence="23" type="ORF">EI555_014237</name>
</gene>
<evidence type="ECO:0000256" key="12">
    <source>
        <dbReference type="ARBA" id="ARBA00023163"/>
    </source>
</evidence>
<feature type="domain" description="C2H2-type" evidence="21">
    <location>
        <begin position="369"/>
        <end position="396"/>
    </location>
</feature>
<dbReference type="PROSITE" id="PS50157">
    <property type="entry name" value="ZINC_FINGER_C2H2_2"/>
    <property type="match status" value="5"/>
</dbReference>
<feature type="domain" description="C2H2-type" evidence="21">
    <location>
        <begin position="341"/>
        <end position="368"/>
    </location>
</feature>
<evidence type="ECO:0000256" key="16">
    <source>
        <dbReference type="ARBA" id="ARBA00073976"/>
    </source>
</evidence>
<evidence type="ECO:0000256" key="17">
    <source>
        <dbReference type="ARBA" id="ARBA00079196"/>
    </source>
</evidence>
<feature type="domain" description="C2H2-type" evidence="21">
    <location>
        <begin position="397"/>
        <end position="424"/>
    </location>
</feature>
<dbReference type="FunFam" id="3.30.160.60:FF:001712">
    <property type="entry name" value="Neurotrophin receptor-interacting factor homolog"/>
    <property type="match status" value="1"/>
</dbReference>
<keyword evidence="6" id="KW-0479">Metal-binding</keyword>
<dbReference type="FunFam" id="3.30.160.60:FF:001429">
    <property type="entry name" value="neurotrophin receptor-interacting factor homolog"/>
    <property type="match status" value="1"/>
</dbReference>
<dbReference type="AlphaFoldDB" id="A0A4U1F227"/>
<dbReference type="GO" id="GO:0005730">
    <property type="term" value="C:nucleolus"/>
    <property type="evidence" value="ECO:0007669"/>
    <property type="project" value="UniProtKB-SubCell"/>
</dbReference>
<evidence type="ECO:0000256" key="7">
    <source>
        <dbReference type="ARBA" id="ARBA00022737"/>
    </source>
</evidence>
<evidence type="ECO:0000256" key="18">
    <source>
        <dbReference type="PROSITE-ProRule" id="PRU00042"/>
    </source>
</evidence>
<keyword evidence="4" id="KW-0963">Cytoplasm</keyword>
<dbReference type="GO" id="GO:0008270">
    <property type="term" value="F:zinc ion binding"/>
    <property type="evidence" value="ECO:0007669"/>
    <property type="project" value="UniProtKB-KW"/>
</dbReference>
<evidence type="ECO:0000313" key="24">
    <source>
        <dbReference type="Proteomes" id="UP000308365"/>
    </source>
</evidence>
<organism evidence="23 24">
    <name type="scientific">Monodon monoceros</name>
    <name type="common">Narwhal</name>
    <name type="synonym">Ceratodon monodon</name>
    <dbReference type="NCBI Taxonomy" id="40151"/>
    <lineage>
        <taxon>Eukaryota</taxon>
        <taxon>Metazoa</taxon>
        <taxon>Chordata</taxon>
        <taxon>Craniata</taxon>
        <taxon>Vertebrata</taxon>
        <taxon>Euteleostomi</taxon>
        <taxon>Mammalia</taxon>
        <taxon>Eutheria</taxon>
        <taxon>Laurasiatheria</taxon>
        <taxon>Artiodactyla</taxon>
        <taxon>Whippomorpha</taxon>
        <taxon>Cetacea</taxon>
        <taxon>Odontoceti</taxon>
        <taxon>Monodontidae</taxon>
        <taxon>Monodon</taxon>
    </lineage>
</organism>
<comment type="function">
    <text evidence="14">Probable transcription repressor. Specifically binds to the 3'-end of zinc-finger coding genes and recruiting chromatin-modifying proteins such as SETDB1 and TRIM28/KAP1, leading to transcription repression. The SETDB1-TRIM28-ZNF274 complex may play a role in recruiting ATRX to the 3'-exons of zinc-finger coding genes with atypical chromatin signatures to establish or maintain/protect H3K9me3 at these transcriptionally active regions.</text>
</comment>
<evidence type="ECO:0000256" key="1">
    <source>
        <dbReference type="ARBA" id="ARBA00004496"/>
    </source>
</evidence>
<feature type="domain" description="C2H2-type" evidence="21">
    <location>
        <begin position="425"/>
        <end position="452"/>
    </location>
</feature>
<evidence type="ECO:0000256" key="10">
    <source>
        <dbReference type="ARBA" id="ARBA00023015"/>
    </source>
</evidence>
<feature type="domain" description="SCAN box" evidence="22">
    <location>
        <begin position="56"/>
        <end position="134"/>
    </location>
</feature>
<dbReference type="PROSITE" id="PS50804">
    <property type="entry name" value="SCAN_BOX"/>
    <property type="match status" value="1"/>
</dbReference>
<dbReference type="SUPFAM" id="SSF57667">
    <property type="entry name" value="beta-beta-alpha zinc fingers"/>
    <property type="match status" value="3"/>
</dbReference>
<dbReference type="EMBL" id="RWIC01000476">
    <property type="protein sequence ID" value="TKC43331.1"/>
    <property type="molecule type" value="Genomic_DNA"/>
</dbReference>
<dbReference type="GO" id="GO:0000978">
    <property type="term" value="F:RNA polymerase II cis-regulatory region sequence-specific DNA binding"/>
    <property type="evidence" value="ECO:0007669"/>
    <property type="project" value="TreeGrafter"/>
</dbReference>
<evidence type="ECO:0000256" key="14">
    <source>
        <dbReference type="ARBA" id="ARBA00060250"/>
    </source>
</evidence>
<evidence type="ECO:0000256" key="2">
    <source>
        <dbReference type="ARBA" id="ARBA00004604"/>
    </source>
</evidence>
<evidence type="ECO:0000256" key="15">
    <source>
        <dbReference type="ARBA" id="ARBA00063015"/>
    </source>
</evidence>
<keyword evidence="7" id="KW-0677">Repeat</keyword>
<proteinExistence type="inferred from homology"/>
<evidence type="ECO:0000256" key="6">
    <source>
        <dbReference type="ARBA" id="ARBA00022723"/>
    </source>
</evidence>
<dbReference type="InterPro" id="IPR013087">
    <property type="entry name" value="Znf_C2H2_type"/>
</dbReference>
<dbReference type="FunFam" id="3.30.160.60:FF:000965">
    <property type="entry name" value="Neurotrophin receptor-interacting factor homolog"/>
    <property type="match status" value="1"/>
</dbReference>
<dbReference type="FunFam" id="1.10.4020.10:FF:000001">
    <property type="entry name" value="zinc finger protein 263 isoform X1"/>
    <property type="match status" value="1"/>
</dbReference>
<evidence type="ECO:0000256" key="11">
    <source>
        <dbReference type="ARBA" id="ARBA00023125"/>
    </source>
</evidence>
<dbReference type="FunFam" id="3.30.160.60:FF:000212">
    <property type="entry name" value="zinc finger protein 382 isoform X2"/>
    <property type="match status" value="1"/>
</dbReference>
<dbReference type="GO" id="GO:0000981">
    <property type="term" value="F:DNA-binding transcription factor activity, RNA polymerase II-specific"/>
    <property type="evidence" value="ECO:0007669"/>
    <property type="project" value="TreeGrafter"/>
</dbReference>
<comment type="subcellular location">
    <subcellularLocation>
        <location evidence="1">Cytoplasm</location>
    </subcellularLocation>
    <subcellularLocation>
        <location evidence="2">Nucleus</location>
        <location evidence="2">Nucleolus</location>
    </subcellularLocation>
</comment>
<comment type="subunit">
    <text evidence="15">Interacts with SETDB1 and TRIM28/KAP1. Interacts with ATRX. Forms a complex with ATRX, SETDB1 and TRIM28.</text>
</comment>
<protein>
    <recommendedName>
        <fullName evidence="16">Neurotrophin receptor-interacting factor homolog</fullName>
    </recommendedName>
    <alternativeName>
        <fullName evidence="17">Zinc finger protein 274</fullName>
    </alternativeName>
</protein>
<comment type="similarity">
    <text evidence="3">Belongs to the krueppel C2H2-type zinc-finger protein family.</text>
</comment>
<dbReference type="Gene3D" id="3.30.160.60">
    <property type="entry name" value="Classic Zinc Finger"/>
    <property type="match status" value="5"/>
</dbReference>
<keyword evidence="10" id="KW-0805">Transcription regulation</keyword>
<feature type="compositionally biased region" description="Polar residues" evidence="20">
    <location>
        <begin position="262"/>
        <end position="277"/>
    </location>
</feature>
<evidence type="ECO:0000256" key="3">
    <source>
        <dbReference type="ARBA" id="ARBA00006991"/>
    </source>
</evidence>
<evidence type="ECO:0000256" key="13">
    <source>
        <dbReference type="ARBA" id="ARBA00023242"/>
    </source>
</evidence>
<evidence type="ECO:0000256" key="9">
    <source>
        <dbReference type="ARBA" id="ARBA00022833"/>
    </source>
</evidence>
<keyword evidence="13 19" id="KW-0539">Nucleus</keyword>
<keyword evidence="8 18" id="KW-0863">Zinc-finger</keyword>
<dbReference type="PANTHER" id="PTHR23226">
    <property type="entry name" value="ZINC FINGER AND SCAN DOMAIN-CONTAINING"/>
    <property type="match status" value="1"/>
</dbReference>
<dbReference type="Pfam" id="PF02023">
    <property type="entry name" value="SCAN"/>
    <property type="match status" value="1"/>
</dbReference>
<keyword evidence="5" id="KW-0678">Repressor</keyword>
<sequence length="487" mass="54938">MKIEVVEILTLNEEVALPRNAQIRALYAEDEGLSPDILREPTQHLDKHPTDPETARQRFRGFRFEEVAGPREALARLRELCRQWLRPEVHSREQMLELLVLEQFLGALPGKLRMWVESQHPVDCQEAVVLVEDVTWISEEEALPTQGPTSSLQTTAQQEEDMATRLVKALPEQGLPDPPAEIQGWETTLESKQLTPNPNTPVEEPACHLKVEEFSRDDTQPSTSGDTLQAGAPEVLDTALKPVVLTQEKTLPQKPPGESPKPQASTGPDTSHMSLQKTIPRKRLRKRDPTVKKMTHNPCVKLHQKSCSRGKDQESGSCGRTLLRSTQQITFTRIHKGSQVCRCSECGKTFRNPRYFSVHKKIHTGEKPYVCPDCGKAFVQSSSLTQHQRVHTGERPFECHECGRTFNDRSAISQHLRTHTGAKPYPCQDCGKAFRQSSHLIRHQRTHTGERPYTCNKCGKAFTQSSHLIGHQKTHSGVKCKKKQPTS</sequence>
<dbReference type="SMART" id="SM00431">
    <property type="entry name" value="SCAN"/>
    <property type="match status" value="1"/>
</dbReference>
<dbReference type="PANTHER" id="PTHR23226:SF93">
    <property type="entry name" value="NEUROTROPHIN RECEPTOR-INTERACTING FACTOR HOMOLOG"/>
    <property type="match status" value="1"/>
</dbReference>
<dbReference type="Proteomes" id="UP000308365">
    <property type="component" value="Unassembled WGS sequence"/>
</dbReference>
<evidence type="ECO:0000256" key="4">
    <source>
        <dbReference type="ARBA" id="ARBA00022490"/>
    </source>
</evidence>
<dbReference type="Gene3D" id="1.10.4020.10">
    <property type="entry name" value="DNA breaking-rejoining enzymes"/>
    <property type="match status" value="1"/>
</dbReference>
<dbReference type="PROSITE" id="PS00028">
    <property type="entry name" value="ZINC_FINGER_C2H2_1"/>
    <property type="match status" value="5"/>
</dbReference>
<keyword evidence="9" id="KW-0862">Zinc</keyword>
<dbReference type="Pfam" id="PF00096">
    <property type="entry name" value="zf-C2H2"/>
    <property type="match status" value="5"/>
</dbReference>
<evidence type="ECO:0000313" key="23">
    <source>
        <dbReference type="EMBL" id="TKC43331.1"/>
    </source>
</evidence>
<evidence type="ECO:0000259" key="22">
    <source>
        <dbReference type="PROSITE" id="PS50804"/>
    </source>
</evidence>
<evidence type="ECO:0000256" key="19">
    <source>
        <dbReference type="PROSITE-ProRule" id="PRU00187"/>
    </source>
</evidence>
<feature type="domain" description="C2H2-type" evidence="21">
    <location>
        <begin position="453"/>
        <end position="480"/>
    </location>
</feature>
<evidence type="ECO:0000256" key="20">
    <source>
        <dbReference type="SAM" id="MobiDB-lite"/>
    </source>
</evidence>
<accession>A0A4U1F227</accession>
<reference evidence="24" key="1">
    <citation type="journal article" date="2019" name="IScience">
        <title>Narwhal Genome Reveals Long-Term Low Genetic Diversity despite Current Large Abundance Size.</title>
        <authorList>
            <person name="Westbury M.V."/>
            <person name="Petersen B."/>
            <person name="Garde E."/>
            <person name="Heide-Jorgensen M.P."/>
            <person name="Lorenzen E.D."/>
        </authorList>
    </citation>
    <scope>NUCLEOTIDE SEQUENCE [LARGE SCALE GENOMIC DNA]</scope>
</reference>
<comment type="caution">
    <text evidence="23">The sequence shown here is derived from an EMBL/GenBank/DDBJ whole genome shotgun (WGS) entry which is preliminary data.</text>
</comment>
<evidence type="ECO:0000256" key="8">
    <source>
        <dbReference type="ARBA" id="ARBA00022771"/>
    </source>
</evidence>
<keyword evidence="12" id="KW-0804">Transcription</keyword>
<dbReference type="InterPro" id="IPR036236">
    <property type="entry name" value="Znf_C2H2_sf"/>
</dbReference>
<evidence type="ECO:0000259" key="21">
    <source>
        <dbReference type="PROSITE" id="PS50157"/>
    </source>
</evidence>
<dbReference type="SUPFAM" id="SSF47353">
    <property type="entry name" value="Retrovirus capsid dimerization domain-like"/>
    <property type="match status" value="1"/>
</dbReference>
<dbReference type="SMART" id="SM00355">
    <property type="entry name" value="ZnF_C2H2"/>
    <property type="match status" value="5"/>
</dbReference>
<dbReference type="InterPro" id="IPR003309">
    <property type="entry name" value="SCAN_dom"/>
</dbReference>
<keyword evidence="11" id="KW-0238">DNA-binding</keyword>
<dbReference type="InterPro" id="IPR038269">
    <property type="entry name" value="SCAN_sf"/>
</dbReference>
<name>A0A4U1F227_MONMO</name>
<dbReference type="CDD" id="cd07936">
    <property type="entry name" value="SCAN"/>
    <property type="match status" value="1"/>
</dbReference>
<feature type="region of interest" description="Disordered" evidence="20">
    <location>
        <begin position="248"/>
        <end position="292"/>
    </location>
</feature>
<evidence type="ECO:0000256" key="5">
    <source>
        <dbReference type="ARBA" id="ARBA00022491"/>
    </source>
</evidence>